<dbReference type="Proteomes" id="UP000060513">
    <property type="component" value="Chromosome"/>
</dbReference>
<dbReference type="KEGG" id="spri:SPRI_3828"/>
<sequence length="181" mass="19708">MKPLKRPVRRTTLVVHVAASAGWLGLTLGLLALALAAYTSQSASMAEASYRSMEVFTDWLVLPLALLTLTSGLVLSLGTQWGLARHRWVFIKFWLTLATTTASVLMLRPGVDRAADTVASGGVVSEPLDLLMGPAVSLTAYVFMTVVSVLKPWGLTRRGRRLRLLTSSRKVVDERSTRQTA</sequence>
<reference evidence="1 2" key="1">
    <citation type="submission" date="2015-08" db="EMBL/GenBank/DDBJ databases">
        <title>Genome sequence of the pristinamycin over-producing bacterium Streptomyces pristinaespiralis HCCB10218.</title>
        <authorList>
            <person name="Tian J."/>
            <person name="Yang J."/>
            <person name="Li L."/>
            <person name="Ruan L."/>
            <person name="Wei W."/>
            <person name="Zheng G."/>
            <person name="Wei Z."/>
            <person name="Yang S."/>
            <person name="Ge M."/>
            <person name="Jiang W."/>
            <person name="Lu Y."/>
        </authorList>
    </citation>
    <scope>NUCLEOTIDE SEQUENCE [LARGE SCALE GENOMIC DNA]</scope>
    <source>
        <strain evidence="1 2">HCCB 10218</strain>
    </source>
</reference>
<organism evidence="1">
    <name type="scientific">Streptomyces pristinaespiralis</name>
    <dbReference type="NCBI Taxonomy" id="38300"/>
    <lineage>
        <taxon>Bacteria</taxon>
        <taxon>Bacillati</taxon>
        <taxon>Actinomycetota</taxon>
        <taxon>Actinomycetes</taxon>
        <taxon>Kitasatosporales</taxon>
        <taxon>Streptomycetaceae</taxon>
        <taxon>Streptomyces</taxon>
    </lineage>
</organism>
<name>A0A0M4DBH6_STRPR</name>
<dbReference type="EMBL" id="CP011340">
    <property type="protein sequence ID" value="ALC22134.1"/>
    <property type="molecule type" value="Genomic_DNA"/>
</dbReference>
<dbReference type="STRING" id="38300.SPRI_3828"/>
<evidence type="ECO:0000313" key="1">
    <source>
        <dbReference type="EMBL" id="ALC22134.1"/>
    </source>
</evidence>
<dbReference type="OMA" id="YWVITKW"/>
<dbReference type="GeneID" id="97235144"/>
<evidence type="ECO:0000313" key="2">
    <source>
        <dbReference type="Proteomes" id="UP000060513"/>
    </source>
</evidence>
<dbReference type="OrthoDB" id="8082651at2"/>
<dbReference type="RefSeq" id="WP_005315063.1">
    <property type="nucleotide sequence ID" value="NZ_CP011340.1"/>
</dbReference>
<dbReference type="AlphaFoldDB" id="A0A0M4DBH6"/>
<accession>A0A0M4DBH6</accession>
<protein>
    <submittedName>
        <fullName evidence="1">Membrane protein</fullName>
    </submittedName>
</protein>
<dbReference type="PATRIC" id="fig|38300.4.peg.4017"/>
<proteinExistence type="predicted"/>
<gene>
    <name evidence="1" type="ORF">SPRI_3828</name>
</gene>